<dbReference type="InterPro" id="IPR004089">
    <property type="entry name" value="MCPsignal_dom"/>
</dbReference>
<comment type="caution">
    <text evidence="12">The sequence shown here is derived from an EMBL/GenBank/DDBJ whole genome shotgun (WGS) entry which is preliminary data.</text>
</comment>
<feature type="transmembrane region" description="Helical" evidence="9">
    <location>
        <begin position="12"/>
        <end position="33"/>
    </location>
</feature>
<keyword evidence="2" id="KW-1003">Cell membrane</keyword>
<dbReference type="PANTHER" id="PTHR43531:SF11">
    <property type="entry name" value="METHYL-ACCEPTING CHEMOTAXIS PROTEIN 3"/>
    <property type="match status" value="1"/>
</dbReference>
<evidence type="ECO:0000259" key="11">
    <source>
        <dbReference type="PROSITE" id="PS50885"/>
    </source>
</evidence>
<evidence type="ECO:0000256" key="4">
    <source>
        <dbReference type="ARBA" id="ARBA00022692"/>
    </source>
</evidence>
<protein>
    <submittedName>
        <fullName evidence="12">Chemotaxis protein</fullName>
    </submittedName>
</protein>
<dbReference type="GO" id="GO:0005886">
    <property type="term" value="C:plasma membrane"/>
    <property type="evidence" value="ECO:0007669"/>
    <property type="project" value="UniProtKB-SubCell"/>
</dbReference>
<evidence type="ECO:0000259" key="10">
    <source>
        <dbReference type="PROSITE" id="PS50111"/>
    </source>
</evidence>
<dbReference type="InterPro" id="IPR051310">
    <property type="entry name" value="MCP_chemotaxis"/>
</dbReference>
<evidence type="ECO:0000256" key="2">
    <source>
        <dbReference type="ARBA" id="ARBA00022475"/>
    </source>
</evidence>
<dbReference type="Gene3D" id="1.10.287.950">
    <property type="entry name" value="Methyl-accepting chemotaxis protein"/>
    <property type="match status" value="1"/>
</dbReference>
<keyword evidence="8" id="KW-0807">Transducer</keyword>
<reference evidence="13" key="1">
    <citation type="submission" date="2015-12" db="EMBL/GenBank/DDBJ databases">
        <authorList>
            <person name="Zhang G."/>
            <person name="Stingl U."/>
        </authorList>
    </citation>
    <scope>NUCLEOTIDE SEQUENCE [LARGE SCALE GENOMIC DNA]</scope>
    <source>
        <strain evidence="13">ZGT108</strain>
    </source>
</reference>
<comment type="similarity">
    <text evidence="7">Belongs to the methyl-accepting chemotaxis (MCP) protein family.</text>
</comment>
<keyword evidence="13" id="KW-1185">Reference proteome</keyword>
<dbReference type="Proteomes" id="UP000053690">
    <property type="component" value="Unassembled WGS sequence"/>
</dbReference>
<dbReference type="STRING" id="1685378.AVO44_03830"/>
<feature type="domain" description="HAMP" evidence="11">
    <location>
        <begin position="333"/>
        <end position="386"/>
    </location>
</feature>
<dbReference type="CDD" id="cd12912">
    <property type="entry name" value="PDC2_MCP_like"/>
    <property type="match status" value="1"/>
</dbReference>
<evidence type="ECO:0000256" key="3">
    <source>
        <dbReference type="ARBA" id="ARBA00022500"/>
    </source>
</evidence>
<dbReference type="FunFam" id="1.10.287.950:FF:000001">
    <property type="entry name" value="Methyl-accepting chemotaxis sensory transducer"/>
    <property type="match status" value="1"/>
</dbReference>
<feature type="domain" description="HAMP" evidence="11">
    <location>
        <begin position="402"/>
        <end position="448"/>
    </location>
</feature>
<dbReference type="EMBL" id="LQBP01000002">
    <property type="protein sequence ID" value="KUJ81013.1"/>
    <property type="molecule type" value="Genomic_DNA"/>
</dbReference>
<evidence type="ECO:0000313" key="13">
    <source>
        <dbReference type="Proteomes" id="UP000053690"/>
    </source>
</evidence>
<proteinExistence type="inferred from homology"/>
<evidence type="ECO:0000256" key="1">
    <source>
        <dbReference type="ARBA" id="ARBA00004651"/>
    </source>
</evidence>
<keyword evidence="6 9" id="KW-0472">Membrane</keyword>
<evidence type="ECO:0000256" key="6">
    <source>
        <dbReference type="ARBA" id="ARBA00023136"/>
    </source>
</evidence>
<dbReference type="SMART" id="SM00304">
    <property type="entry name" value="HAMP"/>
    <property type="match status" value="2"/>
</dbReference>
<dbReference type="PANTHER" id="PTHR43531">
    <property type="entry name" value="PROTEIN ICFG"/>
    <property type="match status" value="1"/>
</dbReference>
<dbReference type="OrthoDB" id="8482111at2"/>
<evidence type="ECO:0000256" key="9">
    <source>
        <dbReference type="SAM" id="Phobius"/>
    </source>
</evidence>
<gene>
    <name evidence="12" type="ORF">AVO44_03830</name>
</gene>
<dbReference type="CDD" id="cd11386">
    <property type="entry name" value="MCP_signal"/>
    <property type="match status" value="1"/>
</dbReference>
<dbReference type="PROSITE" id="PS50111">
    <property type="entry name" value="CHEMOTAXIS_TRANSDUC_2"/>
    <property type="match status" value="1"/>
</dbReference>
<accession>A0A0X3TZ15</accession>
<feature type="transmembrane region" description="Helical" evidence="9">
    <location>
        <begin position="313"/>
        <end position="335"/>
    </location>
</feature>
<organism evidence="12 13">
    <name type="scientific">Ruegeria profundi</name>
    <dbReference type="NCBI Taxonomy" id="1685378"/>
    <lineage>
        <taxon>Bacteria</taxon>
        <taxon>Pseudomonadati</taxon>
        <taxon>Pseudomonadota</taxon>
        <taxon>Alphaproteobacteria</taxon>
        <taxon>Rhodobacterales</taxon>
        <taxon>Roseobacteraceae</taxon>
        <taxon>Ruegeria</taxon>
    </lineage>
</organism>
<dbReference type="Gene3D" id="3.30.450.20">
    <property type="entry name" value="PAS domain"/>
    <property type="match status" value="2"/>
</dbReference>
<dbReference type="RefSeq" id="WP_068332833.1">
    <property type="nucleotide sequence ID" value="NZ_LQBP01000002.1"/>
</dbReference>
<dbReference type="PRINTS" id="PR00260">
    <property type="entry name" value="CHEMTRNSDUCR"/>
</dbReference>
<dbReference type="GO" id="GO:0007165">
    <property type="term" value="P:signal transduction"/>
    <property type="evidence" value="ECO:0007669"/>
    <property type="project" value="UniProtKB-KW"/>
</dbReference>
<keyword evidence="5 9" id="KW-1133">Transmembrane helix</keyword>
<evidence type="ECO:0000256" key="5">
    <source>
        <dbReference type="ARBA" id="ARBA00022989"/>
    </source>
</evidence>
<feature type="domain" description="Methyl-accepting transducer" evidence="10">
    <location>
        <begin position="453"/>
        <end position="682"/>
    </location>
</feature>
<dbReference type="Gene3D" id="1.10.8.500">
    <property type="entry name" value="HAMP domain in histidine kinase"/>
    <property type="match status" value="1"/>
</dbReference>
<sequence length="745" mass="79936">MGVRFGTISAKLLAATTIAITVLMLCFTAYAAFEKSKEVEKEVLDRATGYANELALKLSTELIEASSAAATLGGAISGLVDDGNATTDEVINLMEGVPERYDLVFSSYMSGIPNGTTEQFILGLEGRNDDGVFTPYWTKSKSGELTFETFTVSPNETGEWYRLPIDTGESAITEPYLSEAGRLLTSVSVPVFAQDQIIGVAGVDILLGELTQLVNDFSVYEGGNVMLIGQGGKFLAHPDANMLTKPFEGEGQAAYRAAMETGETQVYSGLESGAVRLFLPFTAYGMNKTWVVVLEIPRDVFVNPVRWIVAEQLITGFFLLVLTLSTIFFSVQALVSRPLGKLRGMVENLSAGNVDEPIDLQSRRDEIADISVSVETLRQGLKQKKALEIARQNEQSEQADVVQSLAQGLQQLAAGQLEAEIHEEMPGRYEKLRQDFNATVTTLKHTIGEVVDAAGSIRDGSVEISQASDELSQRTESQAATLEQTAAALDELTASVKSAAEGARNVESSMVVAKSEAEESGEVVQNAIEAMHEIEQSSSSISQIISVIDDIAFQTNLLALNAGVEAARAGEAGRGFSVVASEVRALAQRSSEAAREIKSLIGESAQNVQRGVVLVGKTGEALNSIMERVTHISKLVSDIAEGAAEQSVGLGEINLGVNQLDQVTQKNAAMVEEATAAGHMLKGDAERLTEMVKHFTIDVHRGTDTHAELSGSATHGRDWSDEVPKHQPMAMAVGDASSTRIWQEF</sequence>
<dbReference type="SMART" id="SM00283">
    <property type="entry name" value="MA"/>
    <property type="match status" value="1"/>
</dbReference>
<dbReference type="InterPro" id="IPR004090">
    <property type="entry name" value="Chemotax_Me-accpt_rcpt"/>
</dbReference>
<name>A0A0X3TZ15_9RHOB</name>
<dbReference type="PROSITE" id="PS50885">
    <property type="entry name" value="HAMP"/>
    <property type="match status" value="2"/>
</dbReference>
<dbReference type="InterPro" id="IPR033479">
    <property type="entry name" value="dCache_1"/>
</dbReference>
<dbReference type="SUPFAM" id="SSF58104">
    <property type="entry name" value="Methyl-accepting chemotaxis protein (MCP) signaling domain"/>
    <property type="match status" value="1"/>
</dbReference>
<evidence type="ECO:0000256" key="7">
    <source>
        <dbReference type="ARBA" id="ARBA00029447"/>
    </source>
</evidence>
<dbReference type="InterPro" id="IPR003660">
    <property type="entry name" value="HAMP_dom"/>
</dbReference>
<dbReference type="CDD" id="cd06225">
    <property type="entry name" value="HAMP"/>
    <property type="match status" value="1"/>
</dbReference>
<dbReference type="Pfam" id="PF02743">
    <property type="entry name" value="dCache_1"/>
    <property type="match status" value="1"/>
</dbReference>
<dbReference type="Pfam" id="PF00015">
    <property type="entry name" value="MCPsignal"/>
    <property type="match status" value="1"/>
</dbReference>
<keyword evidence="3" id="KW-0145">Chemotaxis</keyword>
<keyword evidence="4 9" id="KW-0812">Transmembrane</keyword>
<comment type="subcellular location">
    <subcellularLocation>
        <location evidence="1">Cell membrane</location>
        <topology evidence="1">Multi-pass membrane protein</topology>
    </subcellularLocation>
</comment>
<dbReference type="GO" id="GO:0004888">
    <property type="term" value="F:transmembrane signaling receptor activity"/>
    <property type="evidence" value="ECO:0007669"/>
    <property type="project" value="InterPro"/>
</dbReference>
<dbReference type="CDD" id="cd12913">
    <property type="entry name" value="PDC1_MCP_like"/>
    <property type="match status" value="1"/>
</dbReference>
<evidence type="ECO:0000256" key="8">
    <source>
        <dbReference type="PROSITE-ProRule" id="PRU00284"/>
    </source>
</evidence>
<dbReference type="Pfam" id="PF00672">
    <property type="entry name" value="HAMP"/>
    <property type="match status" value="1"/>
</dbReference>
<evidence type="ECO:0000313" key="12">
    <source>
        <dbReference type="EMBL" id="KUJ81013.1"/>
    </source>
</evidence>
<dbReference type="AlphaFoldDB" id="A0A0X3TZ15"/>
<dbReference type="GO" id="GO:0006935">
    <property type="term" value="P:chemotaxis"/>
    <property type="evidence" value="ECO:0007669"/>
    <property type="project" value="UniProtKB-KW"/>
</dbReference>
<dbReference type="SUPFAM" id="SSF158472">
    <property type="entry name" value="HAMP domain-like"/>
    <property type="match status" value="1"/>
</dbReference>